<dbReference type="SUPFAM" id="SSF53850">
    <property type="entry name" value="Periplasmic binding protein-like II"/>
    <property type="match status" value="1"/>
</dbReference>
<reference evidence="2" key="1">
    <citation type="submission" date="2014-06" db="EMBL/GenBank/DDBJ databases">
        <title>Key roles for freshwater Actinobacteria revealed by deep metagenomic sequencing.</title>
        <authorList>
            <person name="Ghai R."/>
            <person name="Mizuno C.M."/>
            <person name="Picazo A."/>
            <person name="Camacho A."/>
            <person name="Rodriguez-Valera F."/>
        </authorList>
    </citation>
    <scope>NUCLEOTIDE SEQUENCE</scope>
</reference>
<gene>
    <name evidence="2" type="ORF">GM51_13075</name>
</gene>
<dbReference type="PANTHER" id="PTHR35841:SF1">
    <property type="entry name" value="PHOSPHONATES-BINDING PERIPLASMIC PROTEIN"/>
    <property type="match status" value="1"/>
</dbReference>
<keyword evidence="1" id="KW-0732">Signal</keyword>
<organism evidence="2">
    <name type="scientific">freshwater metagenome</name>
    <dbReference type="NCBI Taxonomy" id="449393"/>
    <lineage>
        <taxon>unclassified sequences</taxon>
        <taxon>metagenomes</taxon>
        <taxon>ecological metagenomes</taxon>
    </lineage>
</organism>
<proteinExistence type="predicted"/>
<dbReference type="GO" id="GO:0043190">
    <property type="term" value="C:ATP-binding cassette (ABC) transporter complex"/>
    <property type="evidence" value="ECO:0007669"/>
    <property type="project" value="InterPro"/>
</dbReference>
<dbReference type="GO" id="GO:0055085">
    <property type="term" value="P:transmembrane transport"/>
    <property type="evidence" value="ECO:0007669"/>
    <property type="project" value="InterPro"/>
</dbReference>
<name>A0A094PWQ4_9ZZZZ</name>
<dbReference type="Pfam" id="PF12974">
    <property type="entry name" value="Phosphonate-bd"/>
    <property type="match status" value="1"/>
</dbReference>
<comment type="caution">
    <text evidence="2">The sequence shown here is derived from an EMBL/GenBank/DDBJ whole genome shotgun (WGS) entry which is preliminary data.</text>
</comment>
<evidence type="ECO:0000256" key="1">
    <source>
        <dbReference type="ARBA" id="ARBA00022729"/>
    </source>
</evidence>
<dbReference type="InterPro" id="IPR005770">
    <property type="entry name" value="PhnD"/>
</dbReference>
<accession>A0A094PWQ4</accession>
<dbReference type="NCBIfam" id="TIGR01098">
    <property type="entry name" value="3A0109s03R"/>
    <property type="match status" value="1"/>
</dbReference>
<dbReference type="EMBL" id="JNSL01000090">
    <property type="protein sequence ID" value="KGA16240.1"/>
    <property type="molecule type" value="Genomic_DNA"/>
</dbReference>
<evidence type="ECO:0000313" key="2">
    <source>
        <dbReference type="EMBL" id="KGA16240.1"/>
    </source>
</evidence>
<protein>
    <recommendedName>
        <fullName evidence="3">Solute-binding protein family 3/N-terminal domain-containing protein</fullName>
    </recommendedName>
</protein>
<dbReference type="AlphaFoldDB" id="A0A094PWQ4"/>
<dbReference type="CDD" id="cd01071">
    <property type="entry name" value="PBP2_PhnD_like"/>
    <property type="match status" value="1"/>
</dbReference>
<dbReference type="PANTHER" id="PTHR35841">
    <property type="entry name" value="PHOSPHONATES-BINDING PERIPLASMIC PROTEIN"/>
    <property type="match status" value="1"/>
</dbReference>
<dbReference type="Gene3D" id="3.40.190.10">
    <property type="entry name" value="Periplasmic binding protein-like II"/>
    <property type="match status" value="2"/>
</dbReference>
<sequence length="357" mass="38054">MKTQKFFGQASRLRNIIVVAALAATFAVPAVASAQVSVKSGEACSKSQLNKTSGKLKCAYNSKTKKYTWAASKTTAKAGWPTKLVVAAVPSENVAAMTLKYANFVKTIEKETGLPTTFISATDYAGVIEAQVAGRADIVFYGPFSYVLAKARGAKIEAVGTSVPTATTVQGYYESFLVTKKATTSINSIKDVKGKKLCFVDAASTSGFLYPTAGLLANGLTDRDYTSILAGGHDKSVLAVQTGTCDAGFVYDDMFNKTLPDAGKISLADYKIVWKSEPITNSPLAVRKDLPADLFNIIKKTVLEKINKTAFVAAGFCTTEATCNVIEDSTWGFKPTTDAAYDGIRQVCEATKSSKCR</sequence>
<evidence type="ECO:0008006" key="3">
    <source>
        <dbReference type="Google" id="ProtNLM"/>
    </source>
</evidence>